<organism evidence="2 3">
    <name type="scientific">Fusicatenibacter saccharivorans</name>
    <dbReference type="NCBI Taxonomy" id="1150298"/>
    <lineage>
        <taxon>Bacteria</taxon>
        <taxon>Bacillati</taxon>
        <taxon>Bacillota</taxon>
        <taxon>Clostridia</taxon>
        <taxon>Lachnospirales</taxon>
        <taxon>Lachnospiraceae</taxon>
        <taxon>Fusicatenibacter</taxon>
    </lineage>
</organism>
<comment type="caution">
    <text evidence="2">The sequence shown here is derived from an EMBL/GenBank/DDBJ whole genome shotgun (WGS) entry which is preliminary data.</text>
</comment>
<keyword evidence="1" id="KW-0812">Transmembrane</keyword>
<feature type="transmembrane region" description="Helical" evidence="1">
    <location>
        <begin position="106"/>
        <end position="129"/>
    </location>
</feature>
<keyword evidence="1" id="KW-1133">Transmembrane helix</keyword>
<feature type="transmembrane region" description="Helical" evidence="1">
    <location>
        <begin position="35"/>
        <end position="60"/>
    </location>
</feature>
<evidence type="ECO:0000313" key="2">
    <source>
        <dbReference type="EMBL" id="MCG4765157.1"/>
    </source>
</evidence>
<dbReference type="RefSeq" id="WP_238033014.1">
    <property type="nucleotide sequence ID" value="NZ_JAKNFS010000007.1"/>
</dbReference>
<dbReference type="EMBL" id="JAKNFS010000007">
    <property type="protein sequence ID" value="MCG4765157.1"/>
    <property type="molecule type" value="Genomic_DNA"/>
</dbReference>
<proteinExistence type="predicted"/>
<reference evidence="2" key="1">
    <citation type="submission" date="2022-01" db="EMBL/GenBank/DDBJ databases">
        <title>Collection of gut derived symbiotic bacterial strains cultured from healthy donors.</title>
        <authorList>
            <person name="Lin H."/>
            <person name="Kohout C."/>
            <person name="Waligurski E."/>
            <person name="Pamer E.G."/>
        </authorList>
    </citation>
    <scope>NUCLEOTIDE SEQUENCE</scope>
    <source>
        <strain evidence="2">DFI.5.49</strain>
    </source>
</reference>
<feature type="transmembrane region" description="Helical" evidence="1">
    <location>
        <begin position="141"/>
        <end position="164"/>
    </location>
</feature>
<keyword evidence="1" id="KW-0472">Membrane</keyword>
<dbReference type="AlphaFoldDB" id="A0AAE3JWG3"/>
<accession>A0AAE3JWG3</accession>
<feature type="transmembrane region" description="Helical" evidence="1">
    <location>
        <begin position="72"/>
        <end position="94"/>
    </location>
</feature>
<dbReference type="Proteomes" id="UP001199915">
    <property type="component" value="Unassembled WGS sequence"/>
</dbReference>
<evidence type="ECO:0000313" key="3">
    <source>
        <dbReference type="Proteomes" id="UP001199915"/>
    </source>
</evidence>
<name>A0AAE3JWG3_9FIRM</name>
<gene>
    <name evidence="2" type="ORF">L0N21_06480</name>
</gene>
<evidence type="ECO:0000256" key="1">
    <source>
        <dbReference type="SAM" id="Phobius"/>
    </source>
</evidence>
<sequence>MKDNNAFALKMNKDGELLLENSDDAVKAKYKPDSLLLCAPVSYLLMLFCVVIDIAFFYSLFERISHDSPEMIRLQVAGLAFAADIVAAFAGILAKKISQGLSHHKFNLALLLAVPIFALIINGVLRFSTMSLSSPEGTVDATAIALTIIAIATPVFTSVGNFAISFELYNPLAKQLCREEIALNELQNRIRRLEAIQDECDSFNSSQIQDADHQHLINAKKDLINDSLTLLADMRVQLMEQLGDPTSTNVLSKSRSDELFDRLGRELAALAAASGEKTALPAIDKDVPTKNHVVNFSEAV</sequence>
<protein>
    <submittedName>
        <fullName evidence="2">Uncharacterized protein</fullName>
    </submittedName>
</protein>